<feature type="compositionally biased region" description="Low complexity" evidence="1">
    <location>
        <begin position="255"/>
        <end position="265"/>
    </location>
</feature>
<feature type="compositionally biased region" description="Low complexity" evidence="1">
    <location>
        <begin position="488"/>
        <end position="501"/>
    </location>
</feature>
<feature type="compositionally biased region" description="Basic residues" evidence="1">
    <location>
        <begin position="364"/>
        <end position="374"/>
    </location>
</feature>
<feature type="compositionally biased region" description="Basic and acidic residues" evidence="1">
    <location>
        <begin position="460"/>
        <end position="469"/>
    </location>
</feature>
<feature type="compositionally biased region" description="Low complexity" evidence="1">
    <location>
        <begin position="590"/>
        <end position="606"/>
    </location>
</feature>
<feature type="compositionally biased region" description="Polar residues" evidence="1">
    <location>
        <begin position="342"/>
        <end position="352"/>
    </location>
</feature>
<feature type="compositionally biased region" description="Low complexity" evidence="1">
    <location>
        <begin position="763"/>
        <end position="782"/>
    </location>
</feature>
<reference evidence="2" key="1">
    <citation type="submission" date="2014-05" db="EMBL/GenBank/DDBJ databases">
        <authorList>
            <person name="Chronopoulou M."/>
        </authorList>
    </citation>
    <scope>NUCLEOTIDE SEQUENCE</scope>
    <source>
        <tissue evidence="2">Whole organism</tissue>
    </source>
</reference>
<feature type="compositionally biased region" description="Low complexity" evidence="1">
    <location>
        <begin position="225"/>
        <end position="235"/>
    </location>
</feature>
<feature type="compositionally biased region" description="Low complexity" evidence="1">
    <location>
        <begin position="510"/>
        <end position="520"/>
    </location>
</feature>
<feature type="compositionally biased region" description="Basic and acidic residues" evidence="1">
    <location>
        <begin position="719"/>
        <end position="729"/>
    </location>
</feature>
<proteinExistence type="predicted"/>
<feature type="compositionally biased region" description="Polar residues" evidence="1">
    <location>
        <begin position="146"/>
        <end position="156"/>
    </location>
</feature>
<dbReference type="EMBL" id="HACA01011602">
    <property type="protein sequence ID" value="CDW28963.1"/>
    <property type="molecule type" value="Transcribed_RNA"/>
</dbReference>
<feature type="compositionally biased region" description="Low complexity" evidence="1">
    <location>
        <begin position="353"/>
        <end position="363"/>
    </location>
</feature>
<feature type="compositionally biased region" description="Low complexity" evidence="1">
    <location>
        <begin position="732"/>
        <end position="750"/>
    </location>
</feature>
<organism evidence="2">
    <name type="scientific">Lepeophtheirus salmonis</name>
    <name type="common">Salmon louse</name>
    <name type="synonym">Caligus salmonis</name>
    <dbReference type="NCBI Taxonomy" id="72036"/>
    <lineage>
        <taxon>Eukaryota</taxon>
        <taxon>Metazoa</taxon>
        <taxon>Ecdysozoa</taxon>
        <taxon>Arthropoda</taxon>
        <taxon>Crustacea</taxon>
        <taxon>Multicrustacea</taxon>
        <taxon>Hexanauplia</taxon>
        <taxon>Copepoda</taxon>
        <taxon>Siphonostomatoida</taxon>
        <taxon>Caligidae</taxon>
        <taxon>Lepeophtheirus</taxon>
    </lineage>
</organism>
<feature type="compositionally biased region" description="Low complexity" evidence="1">
    <location>
        <begin position="402"/>
        <end position="411"/>
    </location>
</feature>
<feature type="region of interest" description="Disordered" evidence="1">
    <location>
        <begin position="628"/>
        <end position="895"/>
    </location>
</feature>
<sequence length="1630" mass="181980">MEHSLSSLEINISPATTENLLFIGSKSKKISNSSIITLNSDGEEDISVTQQKKIKDKLISSSNSKVSPSMFKNKTKKHRSSIITLNSDGEEDNSLTLQKKIEDKLIKSSNSKVSLSMPEKRTKNHRTSSSESSLSDSDCRDEFTSAKKNTLGTKMYSSSSNKSVSPSKSKKLSQRKKVSSSESSSEDEGNISPTLRKNLKHKVITSSNSKVSPTLPKKNPKEDTSSSSESSLSDSDCPDEFTSAKKNTLGTKMYSSSSNKSLPPSKSKKLSQRKKVSSSESSSDDDGNISPTLRKNLKHKVITSSNSKVSPSMPKKNPKEDNSSSSESSLSDSDCRDEFTSAKKNTLGTKMYSSSSNKSLPPSKSKKLSQRKKVSSSESSSDDEGNISPTLRKNLKNKVTTSSNSKLSPSKSQEKPKEDHSSSSESSMSDSDSEKIIKLSKDTNSSTIISSSKKNTSPLKSKELSKENKISSSESGLDGEEDISVAQLKKSPPKIILPLKSQKSCREFQNSSSESSWSDSNSEKIIKPSKHMNSATRKLVSKKNISPIKSKKLSDINKINFINLISSDSEYEEYISIATKKSLKEKKSTLKSQNKSQSMQCSSNESSLWDLENITKSKNGKKICSIASNKNVSLSKSQKKPKENYTRYGESSLSDSDSEDKFTFSKNNASGTKTSSSSTKKNVHLSKSNKISERKQISSDELSSDENIGVAQQKNSQKKGFESSKKKEVLTSNPPKSSKENQSSESSLSDLDSEKRIKSSQHISPVIKISSSKKSVIPIKSLKISERKQISSSEFSTSGSDGEGDPSVTLLGTTSKKEPLMSKNKSKKYISSSSELSLSDSDRNDNLVSSESNKSATQISPSKKSVVAIKSKKISERKQISSSESSLSDTDSPDCISIIENKNQKKKILPSNSISAHIKNKNGNNELSYSSSGGLKRTMSTKKNNSLLKLSDASSKEKLLLAGKSCKNIKDTSNPIFNPLKRKFIDGFVSSCKKKINVPISKVISKAIITTSDSSNSDIDNSKSEVSQTSINISSAKNKSKIEKEIIYLGSKISKSKCRSRKNIPVLKETSSIGIISHKSKKRKRELDSTPYLVFKRTKSIQNEILRTHAESMNLSSFKSKSVSNLNILNSSNVHQMSETDRTIQDDSQDNPLGYSELVMGVSKKARKVVKSSKNPVFLRCDNGKDLDHYFDHIPPPQEEVATVSNFLPFESSVNQDDIDLNVGGQKNWELLLQGKSIPGNDFWEDILNDDECQINNDNFSFVEPSSNSSLYKVYGELKFLGDMDVSKRVIGWILEEYKLLRISPLNVFCPINLRLSPQAMQLVTLRFPLLRTGRLDKEEMFIVRQNLKKLMINLKLSPEDVRKLMKELMIGNSRNVKARYYLACFAGQGILDRRLSYEIFRWIASFTVASSKRLTETELELLKTNVNKLKGILRYKRAIDICKFQDVITGGQLRSLMNSKNVKESNYMWSTSDVLSLLRYVFKNYPIKNAIEAEKTKFDFPQIAKETGFKIHTLRNQLLSLLTLLVNHEKGICWTEHDRIRVIEYIMNNPKKYSCISDINWREIRKKHFPSASLISLQYTFKKTNARLNLGQRCLQAHRYFTSSNRKERYDTKYIIDYYEQLKDLYKDR</sequence>
<protein>
    <submittedName>
        <fullName evidence="2">Uncharacterized protein</fullName>
    </submittedName>
</protein>
<feature type="compositionally biased region" description="Low complexity" evidence="1">
    <location>
        <begin position="859"/>
        <end position="869"/>
    </location>
</feature>
<feature type="compositionally biased region" description="Polar residues" evidence="1">
    <location>
        <begin position="387"/>
        <end position="401"/>
    </location>
</feature>
<feature type="compositionally biased region" description="Low complexity" evidence="1">
    <location>
        <begin position="665"/>
        <end position="680"/>
    </location>
</feature>
<feature type="region of interest" description="Disordered" evidence="1">
    <location>
        <begin position="52"/>
        <end position="85"/>
    </location>
</feature>
<evidence type="ECO:0000256" key="1">
    <source>
        <dbReference type="SAM" id="MobiDB-lite"/>
    </source>
</evidence>
<accession>A0A0K2TSH6</accession>
<evidence type="ECO:0000313" key="2">
    <source>
        <dbReference type="EMBL" id="CDW28963.1"/>
    </source>
</evidence>
<feature type="compositionally biased region" description="Low complexity" evidence="1">
    <location>
        <begin position="829"/>
        <end position="839"/>
    </location>
</feature>
<feature type="compositionally biased region" description="Polar residues" evidence="1">
    <location>
        <begin position="244"/>
        <end position="254"/>
    </location>
</feature>
<feature type="compositionally biased region" description="Basic and acidic residues" evidence="1">
    <location>
        <begin position="412"/>
        <end position="422"/>
    </location>
</feature>
<feature type="compositionally biased region" description="Low complexity" evidence="1">
    <location>
        <begin position="791"/>
        <end position="800"/>
    </location>
</feature>
<name>A0A0K2TSH6_LEPSM</name>
<feature type="compositionally biased region" description="Low complexity" evidence="1">
    <location>
        <begin position="442"/>
        <end position="457"/>
    </location>
</feature>
<feature type="compositionally biased region" description="Polar residues" evidence="1">
    <location>
        <begin position="59"/>
        <end position="72"/>
    </location>
</feature>
<feature type="compositionally biased region" description="Polar residues" evidence="1">
    <location>
        <begin position="919"/>
        <end position="933"/>
    </location>
</feature>
<feature type="compositionally biased region" description="Basic residues" evidence="1">
    <location>
        <begin position="266"/>
        <end position="276"/>
    </location>
</feature>
<feature type="region of interest" description="Disordered" evidence="1">
    <location>
        <begin position="919"/>
        <end position="938"/>
    </location>
</feature>
<feature type="compositionally biased region" description="Basic and acidic residues" evidence="1">
    <location>
        <begin position="432"/>
        <end position="441"/>
    </location>
</feature>
<feature type="compositionally biased region" description="Low complexity" evidence="1">
    <location>
        <begin position="323"/>
        <end position="332"/>
    </location>
</feature>
<feature type="compositionally biased region" description="Basic residues" evidence="1">
    <location>
        <begin position="168"/>
        <end position="178"/>
    </location>
</feature>
<feature type="region of interest" description="Disordered" evidence="1">
    <location>
        <begin position="110"/>
        <end position="537"/>
    </location>
</feature>
<feature type="region of interest" description="Disordered" evidence="1">
    <location>
        <begin position="585"/>
        <end position="606"/>
    </location>
</feature>
<feature type="compositionally biased region" description="Low complexity" evidence="1">
    <location>
        <begin position="157"/>
        <end position="167"/>
    </location>
</feature>